<dbReference type="GO" id="GO:0003743">
    <property type="term" value="F:translation initiation factor activity"/>
    <property type="evidence" value="ECO:0007669"/>
    <property type="project" value="UniProtKB-KW"/>
</dbReference>
<feature type="compositionally biased region" description="Low complexity" evidence="5">
    <location>
        <begin position="30"/>
        <end position="39"/>
    </location>
</feature>
<evidence type="ECO:0000256" key="2">
    <source>
        <dbReference type="ARBA" id="ARBA00022540"/>
    </source>
</evidence>
<dbReference type="Pfam" id="PF05198">
    <property type="entry name" value="IF3_N"/>
    <property type="match status" value="1"/>
</dbReference>
<dbReference type="SUPFAM" id="SSF55200">
    <property type="entry name" value="Translation initiation factor IF3, C-terminal domain"/>
    <property type="match status" value="1"/>
</dbReference>
<dbReference type="HAMAP" id="MF_00080">
    <property type="entry name" value="IF_3"/>
    <property type="match status" value="1"/>
</dbReference>
<evidence type="ECO:0000259" key="7">
    <source>
        <dbReference type="Pfam" id="PF05198"/>
    </source>
</evidence>
<feature type="domain" description="Translation initiation factor 3 N-terminal" evidence="7">
    <location>
        <begin position="83"/>
        <end position="151"/>
    </location>
</feature>
<name>A0A7S2T892_9CHLO</name>
<dbReference type="GO" id="GO:0043022">
    <property type="term" value="F:ribosome binding"/>
    <property type="evidence" value="ECO:0007669"/>
    <property type="project" value="TreeGrafter"/>
</dbReference>
<feature type="domain" description="Translation initiation factor 3 C-terminal" evidence="6">
    <location>
        <begin position="161"/>
        <end position="244"/>
    </location>
</feature>
<comment type="similarity">
    <text evidence="1 4">Belongs to the IF-3 family.</text>
</comment>
<reference evidence="8" key="1">
    <citation type="submission" date="2021-01" db="EMBL/GenBank/DDBJ databases">
        <authorList>
            <person name="Corre E."/>
            <person name="Pelletier E."/>
            <person name="Niang G."/>
            <person name="Scheremetjew M."/>
            <person name="Finn R."/>
            <person name="Kale V."/>
            <person name="Holt S."/>
            <person name="Cochrane G."/>
            <person name="Meng A."/>
            <person name="Brown T."/>
            <person name="Cohen L."/>
        </authorList>
    </citation>
    <scope>NUCLEOTIDE SEQUENCE</scope>
    <source>
        <strain evidence="8">RCC2335</strain>
    </source>
</reference>
<evidence type="ECO:0000259" key="6">
    <source>
        <dbReference type="Pfam" id="PF00707"/>
    </source>
</evidence>
<dbReference type="GO" id="GO:0009507">
    <property type="term" value="C:chloroplast"/>
    <property type="evidence" value="ECO:0007669"/>
    <property type="project" value="UniProtKB-SubCell"/>
</dbReference>
<dbReference type="InterPro" id="IPR019814">
    <property type="entry name" value="Translation_initiation_fac_3_N"/>
</dbReference>
<dbReference type="InterPro" id="IPR019813">
    <property type="entry name" value="Translation_initiation_fac3_CS"/>
</dbReference>
<evidence type="ECO:0000256" key="4">
    <source>
        <dbReference type="RuleBase" id="RU000646"/>
    </source>
</evidence>
<dbReference type="AlphaFoldDB" id="A0A7S2T892"/>
<dbReference type="InterPro" id="IPR036788">
    <property type="entry name" value="T_IF-3_C_sf"/>
</dbReference>
<dbReference type="Gene3D" id="3.10.20.80">
    <property type="entry name" value="Translation initiation factor 3 (IF-3), N-terminal domain"/>
    <property type="match status" value="1"/>
</dbReference>
<evidence type="ECO:0000313" key="8">
    <source>
        <dbReference type="EMBL" id="CAD9721885.1"/>
    </source>
</evidence>
<dbReference type="EMBL" id="HBHM01001482">
    <property type="protein sequence ID" value="CAD9721885.1"/>
    <property type="molecule type" value="Transcribed_RNA"/>
</dbReference>
<evidence type="ECO:0000256" key="5">
    <source>
        <dbReference type="SAM" id="MobiDB-lite"/>
    </source>
</evidence>
<keyword evidence="3 4" id="KW-0648">Protein biosynthesis</keyword>
<organism evidence="8">
    <name type="scientific">Chloropicon roscoffensis</name>
    <dbReference type="NCBI Taxonomy" id="1461544"/>
    <lineage>
        <taxon>Eukaryota</taxon>
        <taxon>Viridiplantae</taxon>
        <taxon>Chlorophyta</taxon>
        <taxon>Chloropicophyceae</taxon>
        <taxon>Chloropicales</taxon>
        <taxon>Chloropicaceae</taxon>
        <taxon>Chloropicon</taxon>
    </lineage>
</organism>
<proteinExistence type="inferred from homology"/>
<dbReference type="NCBIfam" id="TIGR00168">
    <property type="entry name" value="infC"/>
    <property type="match status" value="1"/>
</dbReference>
<dbReference type="GO" id="GO:0032790">
    <property type="term" value="P:ribosome disassembly"/>
    <property type="evidence" value="ECO:0007669"/>
    <property type="project" value="TreeGrafter"/>
</dbReference>
<evidence type="ECO:0000256" key="3">
    <source>
        <dbReference type="ARBA" id="ARBA00022917"/>
    </source>
</evidence>
<gene>
    <name evidence="8" type="ORF">CROS1312_LOCUS1153</name>
</gene>
<comment type="function">
    <text evidence="4">IF-3 binds to the 30S ribosomal subunit and shifts the equilibrium between 70S ribosomes and their 50S and 30S subunits in favor of the free subunits, thus enhancing the availability of 30S subunits on which protein synthesis initiation begins.</text>
</comment>
<dbReference type="InterPro" id="IPR036787">
    <property type="entry name" value="T_IF-3_N_sf"/>
</dbReference>
<dbReference type="PANTHER" id="PTHR10938:SF0">
    <property type="entry name" value="TRANSLATION INITIATION FACTOR IF-3, MITOCHONDRIAL"/>
    <property type="match status" value="1"/>
</dbReference>
<dbReference type="PROSITE" id="PS00938">
    <property type="entry name" value="IF3"/>
    <property type="match status" value="1"/>
</dbReference>
<dbReference type="Pfam" id="PF00707">
    <property type="entry name" value="IF3_C"/>
    <property type="match status" value="1"/>
</dbReference>
<accession>A0A7S2T892</accession>
<dbReference type="InterPro" id="IPR019815">
    <property type="entry name" value="Translation_initiation_fac_3_C"/>
</dbReference>
<dbReference type="Gene3D" id="3.30.110.10">
    <property type="entry name" value="Translation initiation factor 3 (IF-3), C-terminal domain"/>
    <property type="match status" value="1"/>
</dbReference>
<keyword evidence="2 4" id="KW-0396">Initiation factor</keyword>
<comment type="subcellular location">
    <subcellularLocation>
        <location evidence="4">Plastid</location>
        <location evidence="4">Chloroplast</location>
    </subcellularLocation>
</comment>
<dbReference type="PANTHER" id="PTHR10938">
    <property type="entry name" value="TRANSLATION INITIATION FACTOR IF-3"/>
    <property type="match status" value="1"/>
</dbReference>
<sequence length="251" mass="27816">MSRSVLASRSSELVAGCRFSGGLAQRNAAPRPSTRPSSSVISLNSGARAVPRSSLVVRAYQSQGSRGRFRGRGPPKPRGPPKNEDIRGKEVRVIGSQRENLGVMPTKEAVSLAQSEGLDLVLVTPDASPPVCRVVDFGKYMYEQEKKKKEAKKGQSKAKSSVKELKMRPNTDVHDYNVRLKRAKQFLAKGNKVKITVVFSGRDMAYKDKGRELLDRFRSDVEEDGHVDGRPCMQGRQMMMFLNPGPKKDKQ</sequence>
<dbReference type="InterPro" id="IPR001288">
    <property type="entry name" value="Translation_initiation_fac_3"/>
</dbReference>
<protein>
    <recommendedName>
        <fullName evidence="4">Translation initiation factor IF-3</fullName>
    </recommendedName>
</protein>
<comment type="subunit">
    <text evidence="4">Monomer.</text>
</comment>
<evidence type="ECO:0000256" key="1">
    <source>
        <dbReference type="ARBA" id="ARBA00005439"/>
    </source>
</evidence>
<feature type="region of interest" description="Disordered" evidence="5">
    <location>
        <begin position="21"/>
        <end position="88"/>
    </location>
</feature>
<dbReference type="SUPFAM" id="SSF54364">
    <property type="entry name" value="Translation initiation factor IF3, N-terminal domain"/>
    <property type="match status" value="1"/>
</dbReference>
<dbReference type="FunFam" id="3.30.110.10:FF:000001">
    <property type="entry name" value="Translation initiation factor IF-3"/>
    <property type="match status" value="1"/>
</dbReference>